<feature type="non-terminal residue" evidence="1">
    <location>
        <position position="1"/>
    </location>
</feature>
<comment type="caution">
    <text evidence="1">The sequence shown here is derived from an EMBL/GenBank/DDBJ whole genome shotgun (WGS) entry which is preliminary data.</text>
</comment>
<gene>
    <name evidence="1" type="ORF">SCALOS_LOCUS7147</name>
</gene>
<dbReference type="Proteomes" id="UP000789860">
    <property type="component" value="Unassembled WGS sequence"/>
</dbReference>
<evidence type="ECO:0000313" key="2">
    <source>
        <dbReference type="Proteomes" id="UP000789860"/>
    </source>
</evidence>
<accession>A0ACA9MT38</accession>
<sequence>SWLVYYYKAWSNQRPTKLLAEFEAYRVKKVPFDDDTYEQFADINQTKRIKERTCELEQLKKNIALPITDSDTTPSDVEDSDIENSDVEDSDIEDSDQELLEDFANFENDDTYITTEEDWKQRLEEWREMLAQEENAQELNIDDIVLDNAKYNNKLLSLYTHPAIDIYAKWPLHDLFIRDLERPSFISISDLDFL</sequence>
<evidence type="ECO:0000313" key="1">
    <source>
        <dbReference type="EMBL" id="CAG8607227.1"/>
    </source>
</evidence>
<protein>
    <submittedName>
        <fullName evidence="1">2279_t:CDS:1</fullName>
    </submittedName>
</protein>
<organism evidence="1 2">
    <name type="scientific">Scutellospora calospora</name>
    <dbReference type="NCBI Taxonomy" id="85575"/>
    <lineage>
        <taxon>Eukaryota</taxon>
        <taxon>Fungi</taxon>
        <taxon>Fungi incertae sedis</taxon>
        <taxon>Mucoromycota</taxon>
        <taxon>Glomeromycotina</taxon>
        <taxon>Glomeromycetes</taxon>
        <taxon>Diversisporales</taxon>
        <taxon>Gigasporaceae</taxon>
        <taxon>Scutellospora</taxon>
    </lineage>
</organism>
<proteinExistence type="predicted"/>
<keyword evidence="2" id="KW-1185">Reference proteome</keyword>
<reference evidence="1" key="1">
    <citation type="submission" date="2021-06" db="EMBL/GenBank/DDBJ databases">
        <authorList>
            <person name="Kallberg Y."/>
            <person name="Tangrot J."/>
            <person name="Rosling A."/>
        </authorList>
    </citation>
    <scope>NUCLEOTIDE SEQUENCE</scope>
    <source>
        <strain evidence="1">AU212A</strain>
    </source>
</reference>
<name>A0ACA9MT38_9GLOM</name>
<dbReference type="EMBL" id="CAJVPM010015331">
    <property type="protein sequence ID" value="CAG8607227.1"/>
    <property type="molecule type" value="Genomic_DNA"/>
</dbReference>